<evidence type="ECO:0008006" key="5">
    <source>
        <dbReference type="Google" id="ProtNLM"/>
    </source>
</evidence>
<organism evidence="3 4">
    <name type="scientific">Cupriavidus respiraculi</name>
    <dbReference type="NCBI Taxonomy" id="195930"/>
    <lineage>
        <taxon>Bacteria</taxon>
        <taxon>Pseudomonadati</taxon>
        <taxon>Pseudomonadota</taxon>
        <taxon>Betaproteobacteria</taxon>
        <taxon>Burkholderiales</taxon>
        <taxon>Burkholderiaceae</taxon>
        <taxon>Cupriavidus</taxon>
    </lineage>
</organism>
<dbReference type="Pfam" id="PF03401">
    <property type="entry name" value="TctC"/>
    <property type="match status" value="1"/>
</dbReference>
<dbReference type="Gene3D" id="3.40.190.10">
    <property type="entry name" value="Periplasmic binding protein-like II"/>
    <property type="match status" value="1"/>
</dbReference>
<dbReference type="InterPro" id="IPR042100">
    <property type="entry name" value="Bug_dom1"/>
</dbReference>
<comment type="caution">
    <text evidence="3">The sequence shown here is derived from an EMBL/GenBank/DDBJ whole genome shotgun (WGS) entry which is preliminary data.</text>
</comment>
<gene>
    <name evidence="3" type="ORF">LMG21510_00328</name>
</gene>
<dbReference type="Proteomes" id="UP000721236">
    <property type="component" value="Unassembled WGS sequence"/>
</dbReference>
<dbReference type="RefSeq" id="WP_222205819.1">
    <property type="nucleotide sequence ID" value="NZ_CAJZAH010000001.1"/>
</dbReference>
<dbReference type="PANTHER" id="PTHR42928">
    <property type="entry name" value="TRICARBOXYLATE-BINDING PROTEIN"/>
    <property type="match status" value="1"/>
</dbReference>
<accession>A0ABM8WG06</accession>
<protein>
    <recommendedName>
        <fullName evidence="5">Tripartite tricarboxylate transporter substrate binding protein</fullName>
    </recommendedName>
</protein>
<evidence type="ECO:0000256" key="1">
    <source>
        <dbReference type="ARBA" id="ARBA00006987"/>
    </source>
</evidence>
<evidence type="ECO:0000256" key="2">
    <source>
        <dbReference type="SAM" id="SignalP"/>
    </source>
</evidence>
<feature type="signal peptide" evidence="2">
    <location>
        <begin position="1"/>
        <end position="27"/>
    </location>
</feature>
<dbReference type="InterPro" id="IPR005064">
    <property type="entry name" value="BUG"/>
</dbReference>
<evidence type="ECO:0000313" key="4">
    <source>
        <dbReference type="Proteomes" id="UP000721236"/>
    </source>
</evidence>
<keyword evidence="4" id="KW-1185">Reference proteome</keyword>
<keyword evidence="2" id="KW-0732">Signal</keyword>
<proteinExistence type="inferred from homology"/>
<name>A0ABM8WG06_9BURK</name>
<sequence length="334" mass="35077">MFRPMSSRLSRQVVAACTLSLSAAALAQQPLAPVNGFPSQPLRIVSPFPAGGGNDAVSRIVSARLSQVLGQSAVIDNRGGAGGNIGARHVAESKADGYTVLTSQVSIMAVNPTLYRAPGFDPVKQFVPVTQINAAPLAIVVAANAPWKTFEELATQARAQPQKITYATPGNGTLSHLVGVVLDKDSSVGLQHVPYKGAGPAINDLLGGQVDVLITSTSSVAGFIQTGRMRALAVTSPRRLGVFAKVPTLEELGYRNARFEDWYGFFVPAGTSPERVALLNRAIVQVLQMPDVVKTINDGGSAVVANSPDAFAAQLKDDIARWSQIVKLSGARVD</sequence>
<feature type="chain" id="PRO_5045430903" description="Tripartite tricarboxylate transporter substrate binding protein" evidence="2">
    <location>
        <begin position="28"/>
        <end position="334"/>
    </location>
</feature>
<evidence type="ECO:0000313" key="3">
    <source>
        <dbReference type="EMBL" id="CAG9166267.1"/>
    </source>
</evidence>
<dbReference type="PIRSF" id="PIRSF017082">
    <property type="entry name" value="YflP"/>
    <property type="match status" value="1"/>
</dbReference>
<dbReference type="SUPFAM" id="SSF53850">
    <property type="entry name" value="Periplasmic binding protein-like II"/>
    <property type="match status" value="1"/>
</dbReference>
<comment type="similarity">
    <text evidence="1">Belongs to the UPF0065 (bug) family.</text>
</comment>
<dbReference type="Gene3D" id="3.40.190.150">
    <property type="entry name" value="Bordetella uptake gene, domain 1"/>
    <property type="match status" value="1"/>
</dbReference>
<dbReference type="CDD" id="cd07012">
    <property type="entry name" value="PBP2_Bug_TTT"/>
    <property type="match status" value="1"/>
</dbReference>
<dbReference type="PANTHER" id="PTHR42928:SF5">
    <property type="entry name" value="BLR1237 PROTEIN"/>
    <property type="match status" value="1"/>
</dbReference>
<reference evidence="3 4" key="1">
    <citation type="submission" date="2021-08" db="EMBL/GenBank/DDBJ databases">
        <authorList>
            <person name="Peeters C."/>
        </authorList>
    </citation>
    <scope>NUCLEOTIDE SEQUENCE [LARGE SCALE GENOMIC DNA]</scope>
    <source>
        <strain evidence="3 4">LMG 21510</strain>
    </source>
</reference>
<dbReference type="EMBL" id="CAJZAH010000001">
    <property type="protein sequence ID" value="CAG9166267.1"/>
    <property type="molecule type" value="Genomic_DNA"/>
</dbReference>